<evidence type="ECO:0000256" key="4">
    <source>
        <dbReference type="ARBA" id="ARBA00022853"/>
    </source>
</evidence>
<dbReference type="STRING" id="436907.A7TNT0"/>
<dbReference type="InterPro" id="IPR001214">
    <property type="entry name" value="SET_dom"/>
</dbReference>
<evidence type="ECO:0000256" key="1">
    <source>
        <dbReference type="ARBA" id="ARBA00022723"/>
    </source>
</evidence>
<keyword evidence="4" id="KW-0156">Chromatin regulator</keyword>
<sequence>MSTDAKEKSKGNNNKNEKSMLEDASTLLMFSNFSKPSEEEPSNIENTGVSPESDPAAPLKRANSEDQDSDLLKDEKRQKLQSNSNNNSSKWPVSDDYIVDPDSGIITCICGFDDDDGFSIQCDHCNRWQHAICYSIEDMDNVPEDYLCNTCQPRNLDTKRARKLQLNRIKKQSVLLGINQAPIVAPTPTETNDTGNSTNHNTRSKSENNKGNDTVSATEPESKKPEPDTNVNSNNNNNNTSSNSTIDNNTNNNATKKKQEVFYLSAKSSYKAMYLPLHENTYYDKYIPLFMEKHENDDFIKTVSSSSHIKGLPIEVKSYSDATYARIFPGFTKLGVYLRKSCEKGTFIHEVLGDVNFKSQYVLDSRNHYRIWGTSKPKVFFHPEWPLYIDSRLSGNTTRYIRRSCNPNVKLSTVKVVQNGKSKIKFVLRATRAIDEGDEIHLPWMWDKKNIIWKIIGDDASVVFDTLNDSEKYLLINSVDTILRSCDCACGNNNKDCYLLKVKKYSQSMFRSVKSKMNNRYKLNEILNQYQGKRRRQPHILIRLAHEIYDNQERATEMISDYNSQKLKFLESKEMGKEKPDPRSEEKSKLPNKTPNNEFSRKPYKWKLLSKEVTNSVRNQSDVEIIERPSEYNELSISDLDKLPVIIDVNIDEVANNSLVPAGNNPKTPQESEGIFRDPETKEQIVTQTIISSPSSQSRNSISINPTTIAEDIKTGRDSVDSLKPLKKKLSFADYRKKQIK</sequence>
<feature type="compositionally biased region" description="Polar residues" evidence="6">
    <location>
        <begin position="660"/>
        <end position="671"/>
    </location>
</feature>
<dbReference type="SUPFAM" id="SSF57903">
    <property type="entry name" value="FYVE/PHD zinc finger"/>
    <property type="match status" value="1"/>
</dbReference>
<dbReference type="InterPro" id="IPR046341">
    <property type="entry name" value="SET_dom_sf"/>
</dbReference>
<dbReference type="InterPro" id="IPR019786">
    <property type="entry name" value="Zinc_finger_PHD-type_CS"/>
</dbReference>
<dbReference type="SMART" id="SM00317">
    <property type="entry name" value="SET"/>
    <property type="match status" value="1"/>
</dbReference>
<evidence type="ECO:0000256" key="6">
    <source>
        <dbReference type="SAM" id="MobiDB-lite"/>
    </source>
</evidence>
<feature type="compositionally biased region" description="Basic and acidic residues" evidence="6">
    <location>
        <begin position="570"/>
        <end position="589"/>
    </location>
</feature>
<dbReference type="AlphaFoldDB" id="A7TNT0"/>
<dbReference type="Pfam" id="PF00856">
    <property type="entry name" value="SET"/>
    <property type="match status" value="1"/>
</dbReference>
<accession>A7TNT0</accession>
<dbReference type="GO" id="GO:0006355">
    <property type="term" value="P:regulation of DNA-templated transcription"/>
    <property type="evidence" value="ECO:0007669"/>
    <property type="project" value="EnsemblFungi"/>
</dbReference>
<keyword evidence="2 5" id="KW-0863">Zinc-finger</keyword>
<dbReference type="FunCoup" id="A7TNT0">
    <property type="interactions" value="131"/>
</dbReference>
<dbReference type="GO" id="GO:0008270">
    <property type="term" value="F:zinc ion binding"/>
    <property type="evidence" value="ECO:0007669"/>
    <property type="project" value="UniProtKB-KW"/>
</dbReference>
<organism evidence="10">
    <name type="scientific">Vanderwaltozyma polyspora (strain ATCC 22028 / DSM 70294 / BCRC 21397 / CBS 2163 / NBRC 10782 / NRRL Y-8283 / UCD 57-17)</name>
    <name type="common">Kluyveromyces polysporus</name>
    <dbReference type="NCBI Taxonomy" id="436907"/>
    <lineage>
        <taxon>Eukaryota</taxon>
        <taxon>Fungi</taxon>
        <taxon>Dikarya</taxon>
        <taxon>Ascomycota</taxon>
        <taxon>Saccharomycotina</taxon>
        <taxon>Saccharomycetes</taxon>
        <taxon>Saccharomycetales</taxon>
        <taxon>Saccharomycetaceae</taxon>
        <taxon>Vanderwaltozyma</taxon>
    </lineage>
</organism>
<dbReference type="KEGG" id="vpo:Kpol_1016p13"/>
<dbReference type="GO" id="GO:0045815">
    <property type="term" value="P:transcription initiation-coupled chromatin remodeling"/>
    <property type="evidence" value="ECO:0007669"/>
    <property type="project" value="EnsemblFungi"/>
</dbReference>
<dbReference type="GO" id="GO:0045835">
    <property type="term" value="P:negative regulation of meiotic nuclear division"/>
    <property type="evidence" value="ECO:0007669"/>
    <property type="project" value="EnsemblFungi"/>
</dbReference>
<dbReference type="SMART" id="SM00249">
    <property type="entry name" value="PHD"/>
    <property type="match status" value="1"/>
</dbReference>
<keyword evidence="10" id="KW-1185">Reference proteome</keyword>
<dbReference type="Proteomes" id="UP000000267">
    <property type="component" value="Unassembled WGS sequence"/>
</dbReference>
<dbReference type="PhylomeDB" id="A7TNT0"/>
<feature type="region of interest" description="Disordered" evidence="6">
    <location>
        <begin position="660"/>
        <end position="679"/>
    </location>
</feature>
<dbReference type="GO" id="GO:0070210">
    <property type="term" value="C:Rpd3L-Expanded complex"/>
    <property type="evidence" value="ECO:0007669"/>
    <property type="project" value="TreeGrafter"/>
</dbReference>
<dbReference type="OrthoDB" id="20872at2759"/>
<proteinExistence type="predicted"/>
<feature type="compositionally biased region" description="Polar residues" evidence="6">
    <location>
        <begin position="188"/>
        <end position="201"/>
    </location>
</feature>
<evidence type="ECO:0000313" key="9">
    <source>
        <dbReference type="EMBL" id="EDO16073.1"/>
    </source>
</evidence>
<evidence type="ECO:0000256" key="3">
    <source>
        <dbReference type="ARBA" id="ARBA00022833"/>
    </source>
</evidence>
<evidence type="ECO:0000259" key="7">
    <source>
        <dbReference type="PROSITE" id="PS50016"/>
    </source>
</evidence>
<dbReference type="HOGENOM" id="CLU_017047_0_0_1"/>
<dbReference type="PROSITE" id="PS01359">
    <property type="entry name" value="ZF_PHD_1"/>
    <property type="match status" value="1"/>
</dbReference>
<feature type="region of interest" description="Disordered" evidence="6">
    <location>
        <begin position="570"/>
        <end position="601"/>
    </location>
</feature>
<evidence type="ECO:0000256" key="5">
    <source>
        <dbReference type="PROSITE-ProRule" id="PRU00146"/>
    </source>
</evidence>
<feature type="domain" description="SET" evidence="8">
    <location>
        <begin position="312"/>
        <end position="445"/>
    </location>
</feature>
<dbReference type="InterPro" id="IPR013083">
    <property type="entry name" value="Znf_RING/FYVE/PHD"/>
</dbReference>
<dbReference type="Gene3D" id="2.170.270.10">
    <property type="entry name" value="SET domain"/>
    <property type="match status" value="1"/>
</dbReference>
<evidence type="ECO:0008006" key="11">
    <source>
        <dbReference type="Google" id="ProtNLM"/>
    </source>
</evidence>
<dbReference type="PROSITE" id="PS50016">
    <property type="entry name" value="ZF_PHD_2"/>
    <property type="match status" value="1"/>
</dbReference>
<dbReference type="GeneID" id="5544196"/>
<feature type="domain" description="PHD-type" evidence="7">
    <location>
        <begin position="105"/>
        <end position="154"/>
    </location>
</feature>
<keyword evidence="1" id="KW-0479">Metal-binding</keyword>
<reference evidence="9 10" key="1">
    <citation type="journal article" date="2007" name="Proc. Natl. Acad. Sci. U.S.A.">
        <title>Independent sorting-out of thousands of duplicated gene pairs in two yeast species descended from a whole-genome duplication.</title>
        <authorList>
            <person name="Scannell D.R."/>
            <person name="Frank A.C."/>
            <person name="Conant G.C."/>
            <person name="Byrne K.P."/>
            <person name="Woolfit M."/>
            <person name="Wolfe K.H."/>
        </authorList>
    </citation>
    <scope>NUCLEOTIDE SEQUENCE [LARGE SCALE GENOMIC DNA]</scope>
    <source>
        <strain evidence="10">ATCC 22028 / DSM 70294 / BCRC 21397 / CBS 2163 / NBRC 10782 / NRRL Y-8283 / UCD 57-17</strain>
    </source>
</reference>
<dbReference type="InterPro" id="IPR019787">
    <property type="entry name" value="Znf_PHD-finger"/>
</dbReference>
<feature type="compositionally biased region" description="Low complexity" evidence="6">
    <location>
        <begin position="229"/>
        <end position="253"/>
    </location>
</feature>
<dbReference type="CDD" id="cd15550">
    <property type="entry name" value="PHD_MLL5"/>
    <property type="match status" value="1"/>
</dbReference>
<dbReference type="OMA" id="WQHAICY"/>
<feature type="compositionally biased region" description="Basic and acidic residues" evidence="6">
    <location>
        <begin position="1"/>
        <end position="21"/>
    </location>
</feature>
<name>A7TNT0_VANPO</name>
<dbReference type="EMBL" id="DS480434">
    <property type="protein sequence ID" value="EDO16073.1"/>
    <property type="molecule type" value="Genomic_DNA"/>
</dbReference>
<evidence type="ECO:0000313" key="10">
    <source>
        <dbReference type="Proteomes" id="UP000000267"/>
    </source>
</evidence>
<protein>
    <recommendedName>
        <fullName evidence="11">SET domain-containing protein</fullName>
    </recommendedName>
</protein>
<dbReference type="eggNOG" id="KOG1844">
    <property type="taxonomic scope" value="Eukaryota"/>
</dbReference>
<dbReference type="InParanoid" id="A7TNT0"/>
<evidence type="ECO:0000259" key="8">
    <source>
        <dbReference type="PROSITE" id="PS50280"/>
    </source>
</evidence>
<feature type="region of interest" description="Disordered" evidence="6">
    <location>
        <begin position="184"/>
        <end position="254"/>
    </location>
</feature>
<dbReference type="GO" id="GO:0140002">
    <property type="term" value="F:histone H3K4me3 reader activity"/>
    <property type="evidence" value="ECO:0007669"/>
    <property type="project" value="EnsemblFungi"/>
</dbReference>
<dbReference type="RefSeq" id="XP_001643931.1">
    <property type="nucleotide sequence ID" value="XM_001643881.1"/>
</dbReference>
<dbReference type="PANTHER" id="PTHR46462:SF3">
    <property type="entry name" value="UPSET, ISOFORM A"/>
    <property type="match status" value="1"/>
</dbReference>
<dbReference type="PANTHER" id="PTHR46462">
    <property type="entry name" value="UPSET, ISOFORM A"/>
    <property type="match status" value="1"/>
</dbReference>
<dbReference type="Pfam" id="PF20826">
    <property type="entry name" value="PHD_5"/>
    <property type="match status" value="1"/>
</dbReference>
<feature type="region of interest" description="Disordered" evidence="6">
    <location>
        <begin position="1"/>
        <end position="70"/>
    </location>
</feature>
<gene>
    <name evidence="9" type="ORF">Kpol_1016p13</name>
</gene>
<dbReference type="Gene3D" id="3.30.40.10">
    <property type="entry name" value="Zinc/RING finger domain, C3HC4 (zinc finger)"/>
    <property type="match status" value="1"/>
</dbReference>
<dbReference type="SUPFAM" id="SSF82199">
    <property type="entry name" value="SET domain"/>
    <property type="match status" value="1"/>
</dbReference>
<dbReference type="GO" id="GO:0034967">
    <property type="term" value="C:Set3 complex"/>
    <property type="evidence" value="ECO:0007669"/>
    <property type="project" value="EnsemblFungi"/>
</dbReference>
<keyword evidence="3" id="KW-0862">Zinc</keyword>
<evidence type="ECO:0000256" key="2">
    <source>
        <dbReference type="ARBA" id="ARBA00022771"/>
    </source>
</evidence>
<dbReference type="InterPro" id="IPR011011">
    <property type="entry name" value="Znf_FYVE_PHD"/>
</dbReference>
<dbReference type="PROSITE" id="PS50280">
    <property type="entry name" value="SET"/>
    <property type="match status" value="1"/>
</dbReference>
<dbReference type="InterPro" id="IPR001965">
    <property type="entry name" value="Znf_PHD"/>
</dbReference>